<feature type="domain" description="Amidohydrolase-related" evidence="2">
    <location>
        <begin position="13"/>
        <end position="287"/>
    </location>
</feature>
<gene>
    <name evidence="3" type="ORF">GC096_36110</name>
</gene>
<sequence>MVLVTGAGAPLIIDTHVHLWRPDRGDYGWLKPENPVLYRDYLPQHVQPELARKGVTAVVAVQAAATVAETEYLLTLGDHFGWIAGVVGWLDVASGDFVKQYERLRRNPRFVGIRVNGSTFAAIQDGEPLSQLSRNLRHMADDGFPVDLLLRLGEMPSVIKLLREVPHLKAAVNHLGVPPVLDQSPKDCEAWNSLMRELAEYAGVVCKLSGMITQSRGYDVRLWRPYVEQLVAAFGPQRLLFGSDWPVCLQAGGYDEVMRLFHEVLRGLLDESALARICGDNAVSFYQLQAVGLPGLGGDFK</sequence>
<dbReference type="EMBL" id="WHNY01000092">
    <property type="protein sequence ID" value="NOU69444.1"/>
    <property type="molecule type" value="Genomic_DNA"/>
</dbReference>
<dbReference type="InterPro" id="IPR006680">
    <property type="entry name" value="Amidohydro-rel"/>
</dbReference>
<reference evidence="3 4" key="1">
    <citation type="submission" date="2019-10" db="EMBL/GenBank/DDBJ databases">
        <title>Description of Paenibacillus humi sp. nov.</title>
        <authorList>
            <person name="Carlier A."/>
            <person name="Qi S."/>
        </authorList>
    </citation>
    <scope>NUCLEOTIDE SEQUENCE [LARGE SCALE GENOMIC DNA]</scope>
    <source>
        <strain evidence="3 4">LMG 31461</strain>
    </source>
</reference>
<dbReference type="InterPro" id="IPR052350">
    <property type="entry name" value="Metallo-dep_Lactonases"/>
</dbReference>
<comment type="similarity">
    <text evidence="1">Belongs to the metallo-dependent hydrolases superfamily.</text>
</comment>
<dbReference type="InterPro" id="IPR032466">
    <property type="entry name" value="Metal_Hydrolase"/>
</dbReference>
<dbReference type="Proteomes" id="UP000653578">
    <property type="component" value="Unassembled WGS sequence"/>
</dbReference>
<dbReference type="Gene3D" id="3.20.20.140">
    <property type="entry name" value="Metal-dependent hydrolases"/>
    <property type="match status" value="1"/>
</dbReference>
<dbReference type="SUPFAM" id="SSF51556">
    <property type="entry name" value="Metallo-dependent hydrolases"/>
    <property type="match status" value="1"/>
</dbReference>
<name>A0ABX1XMB5_9BACL</name>
<protein>
    <submittedName>
        <fullName evidence="3">Amidohydrolase family protein</fullName>
    </submittedName>
</protein>
<evidence type="ECO:0000313" key="4">
    <source>
        <dbReference type="Proteomes" id="UP000653578"/>
    </source>
</evidence>
<dbReference type="PANTHER" id="PTHR43569">
    <property type="entry name" value="AMIDOHYDROLASE"/>
    <property type="match status" value="1"/>
</dbReference>
<dbReference type="Pfam" id="PF04909">
    <property type="entry name" value="Amidohydro_2"/>
    <property type="match status" value="1"/>
</dbReference>
<evidence type="ECO:0000313" key="3">
    <source>
        <dbReference type="EMBL" id="NOU69444.1"/>
    </source>
</evidence>
<evidence type="ECO:0000259" key="2">
    <source>
        <dbReference type="Pfam" id="PF04909"/>
    </source>
</evidence>
<evidence type="ECO:0000256" key="1">
    <source>
        <dbReference type="ARBA" id="ARBA00038310"/>
    </source>
</evidence>
<keyword evidence="4" id="KW-1185">Reference proteome</keyword>
<proteinExistence type="inferred from homology"/>
<accession>A0ABX1XMB5</accession>
<comment type="caution">
    <text evidence="3">The sequence shown here is derived from an EMBL/GenBank/DDBJ whole genome shotgun (WGS) entry which is preliminary data.</text>
</comment>
<dbReference type="PANTHER" id="PTHR43569:SF2">
    <property type="entry name" value="AMIDOHYDROLASE-RELATED DOMAIN-CONTAINING PROTEIN"/>
    <property type="match status" value="1"/>
</dbReference>
<organism evidence="3 4">
    <name type="scientific">Paenibacillus plantarum</name>
    <dbReference type="NCBI Taxonomy" id="2654975"/>
    <lineage>
        <taxon>Bacteria</taxon>
        <taxon>Bacillati</taxon>
        <taxon>Bacillota</taxon>
        <taxon>Bacilli</taxon>
        <taxon>Bacillales</taxon>
        <taxon>Paenibacillaceae</taxon>
        <taxon>Paenibacillus</taxon>
    </lineage>
</organism>